<gene>
    <name evidence="1" type="ORF">GCM10023094_44170</name>
</gene>
<proteinExistence type="predicted"/>
<keyword evidence="2" id="KW-1185">Reference proteome</keyword>
<reference evidence="2" key="1">
    <citation type="journal article" date="2019" name="Int. J. Syst. Evol. Microbiol.">
        <title>The Global Catalogue of Microorganisms (GCM) 10K type strain sequencing project: providing services to taxonomists for standard genome sequencing and annotation.</title>
        <authorList>
            <consortium name="The Broad Institute Genomics Platform"/>
            <consortium name="The Broad Institute Genome Sequencing Center for Infectious Disease"/>
            <person name="Wu L."/>
            <person name="Ma J."/>
        </authorList>
    </citation>
    <scope>NUCLEOTIDE SEQUENCE [LARGE SCALE GENOMIC DNA]</scope>
    <source>
        <strain evidence="2">JCM 32206</strain>
    </source>
</reference>
<dbReference type="Proteomes" id="UP001501183">
    <property type="component" value="Unassembled WGS sequence"/>
</dbReference>
<dbReference type="EMBL" id="BAABFB010000066">
    <property type="protein sequence ID" value="GAA4486852.1"/>
    <property type="molecule type" value="Genomic_DNA"/>
</dbReference>
<organism evidence="1 2">
    <name type="scientific">Rhodococcus olei</name>
    <dbReference type="NCBI Taxonomy" id="2161675"/>
    <lineage>
        <taxon>Bacteria</taxon>
        <taxon>Bacillati</taxon>
        <taxon>Actinomycetota</taxon>
        <taxon>Actinomycetes</taxon>
        <taxon>Mycobacteriales</taxon>
        <taxon>Nocardiaceae</taxon>
        <taxon>Rhodococcus</taxon>
    </lineage>
</organism>
<accession>A0ABP8PGC0</accession>
<comment type="caution">
    <text evidence="1">The sequence shown here is derived from an EMBL/GenBank/DDBJ whole genome shotgun (WGS) entry which is preliminary data.</text>
</comment>
<protein>
    <submittedName>
        <fullName evidence="1">DUF2505 domain-containing protein</fullName>
    </submittedName>
</protein>
<sequence>MPDMARRIPHSATYPHSVARVHAALTSERYWRDRLAEAGGEHSHVDRIDVGAGTIAVEMTQAIPAEHLPSIVTKIRPGDLTITRTEDWGPLGDDRATGTFTAHVAGMPGDLTGTLTLTAEGTGATVALDGQVQVAIPLIGGKIESVIAEQIDDLLTHEDEFTARWLAEND</sequence>
<dbReference type="InterPro" id="IPR019639">
    <property type="entry name" value="DUF2505"/>
</dbReference>
<name>A0ABP8PGC0_9NOCA</name>
<evidence type="ECO:0000313" key="1">
    <source>
        <dbReference type="EMBL" id="GAA4486852.1"/>
    </source>
</evidence>
<dbReference type="Pfam" id="PF10698">
    <property type="entry name" value="DUF2505"/>
    <property type="match status" value="1"/>
</dbReference>
<evidence type="ECO:0000313" key="2">
    <source>
        <dbReference type="Proteomes" id="UP001501183"/>
    </source>
</evidence>